<evidence type="ECO:0000256" key="4">
    <source>
        <dbReference type="ARBA" id="ARBA00022695"/>
    </source>
</evidence>
<organism evidence="11">
    <name type="scientific">marine metagenome</name>
    <dbReference type="NCBI Taxonomy" id="408172"/>
    <lineage>
        <taxon>unclassified sequences</taxon>
        <taxon>metagenomes</taxon>
        <taxon>ecological metagenomes</taxon>
    </lineage>
</organism>
<evidence type="ECO:0000256" key="1">
    <source>
        <dbReference type="ARBA" id="ARBA00012417"/>
    </source>
</evidence>
<dbReference type="EMBL" id="UINC01002397">
    <property type="protein sequence ID" value="SUZ96249.1"/>
    <property type="molecule type" value="Genomic_DNA"/>
</dbReference>
<sequence>MKGGLHGIYFLHGAEDLLLIESLDKLRANAFKNEYKEKSRFTVSGRFNWDQVLGDLKTQSLFSEKKILEIHMPNSRPGKKGSEALIKLVEEITEDQLLIIICGKLEKDILRSKWVGFLNKKSVSVECKKVYPSQLPMWIKSRLRDQGLSINREALDMFVALTEGNLFVAMQSIDRLLLMETEKSVTMEDINQCVADGAHFDLFQLTDAAIMKKPSRVLRIFESLKKEGTQPFELMRVINWEIKNLYDLMTDIGDGISINKAMQQARVWPNKQKMIGSFLQSINKQHMEDILDQACSVDKIIKGVNKGNPWDEISRLLFMFASKSRTSQ</sequence>
<dbReference type="Gene3D" id="3.40.50.300">
    <property type="entry name" value="P-loop containing nucleotide triphosphate hydrolases"/>
    <property type="match status" value="1"/>
</dbReference>
<keyword evidence="5" id="KW-0235">DNA replication</keyword>
<dbReference type="GO" id="GO:0003887">
    <property type="term" value="F:DNA-directed DNA polymerase activity"/>
    <property type="evidence" value="ECO:0007669"/>
    <property type="project" value="UniProtKB-KW"/>
</dbReference>
<dbReference type="GO" id="GO:0003677">
    <property type="term" value="F:DNA binding"/>
    <property type="evidence" value="ECO:0007669"/>
    <property type="project" value="InterPro"/>
</dbReference>
<dbReference type="Pfam" id="PF06144">
    <property type="entry name" value="DNA_pol3_delta"/>
    <property type="match status" value="1"/>
</dbReference>
<dbReference type="InterPro" id="IPR027417">
    <property type="entry name" value="P-loop_NTPase"/>
</dbReference>
<feature type="domain" description="DNA polymerase III delta N-terminal" evidence="9">
    <location>
        <begin position="9"/>
        <end position="128"/>
    </location>
</feature>
<evidence type="ECO:0000256" key="2">
    <source>
        <dbReference type="ARBA" id="ARBA00017703"/>
    </source>
</evidence>
<keyword evidence="6" id="KW-0239">DNA-directed DNA polymerase</keyword>
<keyword evidence="3" id="KW-0808">Transferase</keyword>
<proteinExistence type="inferred from homology"/>
<gene>
    <name evidence="11" type="ORF">METZ01_LOCUS49103</name>
</gene>
<dbReference type="SUPFAM" id="SSF48019">
    <property type="entry name" value="post-AAA+ oligomerization domain-like"/>
    <property type="match status" value="1"/>
</dbReference>
<evidence type="ECO:0000256" key="5">
    <source>
        <dbReference type="ARBA" id="ARBA00022705"/>
    </source>
</evidence>
<feature type="domain" description="DNA polymerase III delta subunit-like C-terminal" evidence="10">
    <location>
        <begin position="201"/>
        <end position="303"/>
    </location>
</feature>
<dbReference type="CDD" id="cd18138">
    <property type="entry name" value="HLD_clamp_pol_III_delta"/>
    <property type="match status" value="1"/>
</dbReference>
<dbReference type="PANTHER" id="PTHR34388:SF1">
    <property type="entry name" value="DNA POLYMERASE III SUBUNIT DELTA"/>
    <property type="match status" value="1"/>
</dbReference>
<dbReference type="InterPro" id="IPR005790">
    <property type="entry name" value="DNA_polIII_delta"/>
</dbReference>
<evidence type="ECO:0000256" key="7">
    <source>
        <dbReference type="ARBA" id="ARBA00034754"/>
    </source>
</evidence>
<dbReference type="NCBIfam" id="TIGR01128">
    <property type="entry name" value="holA"/>
    <property type="match status" value="1"/>
</dbReference>
<dbReference type="InterPro" id="IPR010372">
    <property type="entry name" value="DNA_pol3_delta_N"/>
</dbReference>
<dbReference type="Gene3D" id="1.20.272.10">
    <property type="match status" value="1"/>
</dbReference>
<keyword evidence="4" id="KW-0548">Nucleotidyltransferase</keyword>
<evidence type="ECO:0000313" key="11">
    <source>
        <dbReference type="EMBL" id="SUZ96249.1"/>
    </source>
</evidence>
<dbReference type="PANTHER" id="PTHR34388">
    <property type="entry name" value="DNA POLYMERASE III SUBUNIT DELTA"/>
    <property type="match status" value="1"/>
</dbReference>
<comment type="similarity">
    <text evidence="7">Belongs to the DNA polymerase HolA subunit family.</text>
</comment>
<dbReference type="EC" id="2.7.7.7" evidence="1"/>
<dbReference type="Gene3D" id="1.10.8.60">
    <property type="match status" value="1"/>
</dbReference>
<protein>
    <recommendedName>
        <fullName evidence="2">DNA polymerase III subunit delta</fullName>
        <ecNumber evidence="1">2.7.7.7</ecNumber>
    </recommendedName>
</protein>
<evidence type="ECO:0000259" key="10">
    <source>
        <dbReference type="Pfam" id="PF21694"/>
    </source>
</evidence>
<evidence type="ECO:0000256" key="8">
    <source>
        <dbReference type="ARBA" id="ARBA00049244"/>
    </source>
</evidence>
<accession>A0A381RYR2</accession>
<evidence type="ECO:0000259" key="9">
    <source>
        <dbReference type="Pfam" id="PF06144"/>
    </source>
</evidence>
<dbReference type="InterPro" id="IPR008921">
    <property type="entry name" value="DNA_pol3_clamp-load_cplx_C"/>
</dbReference>
<dbReference type="GO" id="GO:0009360">
    <property type="term" value="C:DNA polymerase III complex"/>
    <property type="evidence" value="ECO:0007669"/>
    <property type="project" value="InterPro"/>
</dbReference>
<dbReference type="Pfam" id="PF21694">
    <property type="entry name" value="DNA_pol3_delta_C"/>
    <property type="match status" value="1"/>
</dbReference>
<evidence type="ECO:0000256" key="3">
    <source>
        <dbReference type="ARBA" id="ARBA00022679"/>
    </source>
</evidence>
<name>A0A381RYR2_9ZZZZ</name>
<dbReference type="AlphaFoldDB" id="A0A381RYR2"/>
<dbReference type="SUPFAM" id="SSF52540">
    <property type="entry name" value="P-loop containing nucleoside triphosphate hydrolases"/>
    <property type="match status" value="1"/>
</dbReference>
<comment type="catalytic activity">
    <reaction evidence="8">
        <text>DNA(n) + a 2'-deoxyribonucleoside 5'-triphosphate = DNA(n+1) + diphosphate</text>
        <dbReference type="Rhea" id="RHEA:22508"/>
        <dbReference type="Rhea" id="RHEA-COMP:17339"/>
        <dbReference type="Rhea" id="RHEA-COMP:17340"/>
        <dbReference type="ChEBI" id="CHEBI:33019"/>
        <dbReference type="ChEBI" id="CHEBI:61560"/>
        <dbReference type="ChEBI" id="CHEBI:173112"/>
        <dbReference type="EC" id="2.7.7.7"/>
    </reaction>
</comment>
<dbReference type="GO" id="GO:0006261">
    <property type="term" value="P:DNA-templated DNA replication"/>
    <property type="evidence" value="ECO:0007669"/>
    <property type="project" value="TreeGrafter"/>
</dbReference>
<evidence type="ECO:0000256" key="6">
    <source>
        <dbReference type="ARBA" id="ARBA00022932"/>
    </source>
</evidence>
<reference evidence="11" key="1">
    <citation type="submission" date="2018-05" db="EMBL/GenBank/DDBJ databases">
        <authorList>
            <person name="Lanie J.A."/>
            <person name="Ng W.-L."/>
            <person name="Kazmierczak K.M."/>
            <person name="Andrzejewski T.M."/>
            <person name="Davidsen T.M."/>
            <person name="Wayne K.J."/>
            <person name="Tettelin H."/>
            <person name="Glass J.I."/>
            <person name="Rusch D."/>
            <person name="Podicherti R."/>
            <person name="Tsui H.-C.T."/>
            <person name="Winkler M.E."/>
        </authorList>
    </citation>
    <scope>NUCLEOTIDE SEQUENCE</scope>
</reference>
<dbReference type="InterPro" id="IPR048466">
    <property type="entry name" value="DNA_pol3_delta-like_C"/>
</dbReference>